<protein>
    <recommendedName>
        <fullName evidence="4">Testicular haploid expressed protein</fullName>
    </recommendedName>
</protein>
<reference evidence="2" key="2">
    <citation type="submission" date="2022-10" db="EMBL/GenBank/DDBJ databases">
        <authorList>
            <consortium name="ENA_rothamsted_submissions"/>
            <consortium name="culmorum"/>
            <person name="King R."/>
        </authorList>
    </citation>
    <scope>NUCLEOTIDE SEQUENCE</scope>
</reference>
<feature type="region of interest" description="Disordered" evidence="1">
    <location>
        <begin position="119"/>
        <end position="146"/>
    </location>
</feature>
<evidence type="ECO:0000256" key="1">
    <source>
        <dbReference type="SAM" id="MobiDB-lite"/>
    </source>
</evidence>
<evidence type="ECO:0008006" key="4">
    <source>
        <dbReference type="Google" id="ProtNLM"/>
    </source>
</evidence>
<evidence type="ECO:0000313" key="2">
    <source>
        <dbReference type="EMBL" id="CAH1715899.1"/>
    </source>
</evidence>
<name>A0A9P0ITP6_APHGO</name>
<dbReference type="Pfam" id="PF14912">
    <property type="entry name" value="THEG"/>
    <property type="match status" value="2"/>
</dbReference>
<reference evidence="2" key="1">
    <citation type="submission" date="2022-02" db="EMBL/GenBank/DDBJ databases">
        <authorList>
            <person name="King R."/>
        </authorList>
    </citation>
    <scope>NUCLEOTIDE SEQUENCE</scope>
</reference>
<dbReference type="AlphaFoldDB" id="A0A9P0ITP6"/>
<proteinExistence type="predicted"/>
<dbReference type="EMBL" id="OU899034">
    <property type="protein sequence ID" value="CAH1715899.1"/>
    <property type="molecule type" value="Genomic_DNA"/>
</dbReference>
<dbReference type="InterPro" id="IPR006623">
    <property type="entry name" value="THEG"/>
</dbReference>
<gene>
    <name evidence="2" type="ORF">APHIGO_LOCUS3347</name>
</gene>
<sequence>MTYQHKYMKSLVNNIFEHRNYNRTEQKVNVSFKGPINKKYFTEDPEAENIERLLLSNPMYLNPDILTQIELAQMTSSNAQTVGYRPSSRIERLAMPLPRWRKPLIRLRNVNKKVNRKIPWCKKGPKAPDDKVQVIRPPPLPARTKTGVSRAALKYEATDHIKRLAKHRPIPKKDDDKKFFSVKPLSLIYKPSPRINELAKPRHHNVKK</sequence>
<evidence type="ECO:0000313" key="3">
    <source>
        <dbReference type="Proteomes" id="UP001154329"/>
    </source>
</evidence>
<organism evidence="2 3">
    <name type="scientific">Aphis gossypii</name>
    <name type="common">Cotton aphid</name>
    <dbReference type="NCBI Taxonomy" id="80765"/>
    <lineage>
        <taxon>Eukaryota</taxon>
        <taxon>Metazoa</taxon>
        <taxon>Ecdysozoa</taxon>
        <taxon>Arthropoda</taxon>
        <taxon>Hexapoda</taxon>
        <taxon>Insecta</taxon>
        <taxon>Pterygota</taxon>
        <taxon>Neoptera</taxon>
        <taxon>Paraneoptera</taxon>
        <taxon>Hemiptera</taxon>
        <taxon>Sternorrhyncha</taxon>
        <taxon>Aphidomorpha</taxon>
        <taxon>Aphidoidea</taxon>
        <taxon>Aphididae</taxon>
        <taxon>Aphidini</taxon>
        <taxon>Aphis</taxon>
        <taxon>Aphis</taxon>
    </lineage>
</organism>
<dbReference type="Proteomes" id="UP001154329">
    <property type="component" value="Chromosome 1"/>
</dbReference>
<accession>A0A9P0ITP6</accession>
<keyword evidence="3" id="KW-1185">Reference proteome</keyword>
<dbReference type="SMART" id="SM00705">
    <property type="entry name" value="THEG"/>
    <property type="match status" value="3"/>
</dbReference>